<feature type="compositionally biased region" description="Polar residues" evidence="3">
    <location>
        <begin position="16"/>
        <end position="26"/>
    </location>
</feature>
<evidence type="ECO:0000259" key="4">
    <source>
        <dbReference type="PROSITE" id="PS51253"/>
    </source>
</evidence>
<dbReference type="Proteomes" id="UP000001294">
    <property type="component" value="Unassembled WGS sequence"/>
</dbReference>
<feature type="compositionally biased region" description="Basic and acidic residues" evidence="3">
    <location>
        <begin position="463"/>
        <end position="487"/>
    </location>
</feature>
<dbReference type="Pfam" id="PF03221">
    <property type="entry name" value="HTH_Tnp_Tc5"/>
    <property type="match status" value="1"/>
</dbReference>
<dbReference type="AlphaFoldDB" id="B6QEV7"/>
<dbReference type="InterPro" id="IPR004875">
    <property type="entry name" value="DDE_SF_endonuclease_dom"/>
</dbReference>
<gene>
    <name evidence="5" type="ORF">PMAA_089780</name>
</gene>
<dbReference type="GO" id="GO:0005634">
    <property type="term" value="C:nucleus"/>
    <property type="evidence" value="ECO:0007669"/>
    <property type="project" value="TreeGrafter"/>
</dbReference>
<dbReference type="PROSITE" id="PS51253">
    <property type="entry name" value="HTH_CENPB"/>
    <property type="match status" value="1"/>
</dbReference>
<name>B6QEV7_TALMQ</name>
<dbReference type="Pfam" id="PF03184">
    <property type="entry name" value="DDE_1"/>
    <property type="match status" value="1"/>
</dbReference>
<dbReference type="SMART" id="SM00674">
    <property type="entry name" value="CENPB"/>
    <property type="match status" value="1"/>
</dbReference>
<dbReference type="InterPro" id="IPR006600">
    <property type="entry name" value="HTH_CenpB_DNA-bd_dom"/>
</dbReference>
<organism evidence="5 6">
    <name type="scientific">Talaromyces marneffei (strain ATCC 18224 / CBS 334.59 / QM 7333)</name>
    <name type="common">Penicillium marneffei</name>
    <dbReference type="NCBI Taxonomy" id="441960"/>
    <lineage>
        <taxon>Eukaryota</taxon>
        <taxon>Fungi</taxon>
        <taxon>Dikarya</taxon>
        <taxon>Ascomycota</taxon>
        <taxon>Pezizomycotina</taxon>
        <taxon>Eurotiomycetes</taxon>
        <taxon>Eurotiomycetidae</taxon>
        <taxon>Eurotiales</taxon>
        <taxon>Trichocomaceae</taxon>
        <taxon>Talaromyces</taxon>
        <taxon>Talaromyces sect. Talaromyces</taxon>
    </lineage>
</organism>
<protein>
    <submittedName>
        <fullName evidence="5">Pogo transposable element, putative</fullName>
    </submittedName>
</protein>
<feature type="coiled-coil region" evidence="2">
    <location>
        <begin position="407"/>
        <end position="434"/>
    </location>
</feature>
<evidence type="ECO:0000313" key="5">
    <source>
        <dbReference type="EMBL" id="EEA25012.1"/>
    </source>
</evidence>
<dbReference type="PhylomeDB" id="B6QEV7"/>
<dbReference type="PANTHER" id="PTHR19303">
    <property type="entry name" value="TRANSPOSON"/>
    <property type="match status" value="1"/>
</dbReference>
<dbReference type="VEuPathDB" id="FungiDB:PMAA_089780"/>
<evidence type="ECO:0000256" key="2">
    <source>
        <dbReference type="SAM" id="Coils"/>
    </source>
</evidence>
<evidence type="ECO:0000313" key="6">
    <source>
        <dbReference type="Proteomes" id="UP000001294"/>
    </source>
</evidence>
<feature type="compositionally biased region" description="Basic and acidic residues" evidence="3">
    <location>
        <begin position="494"/>
        <end position="518"/>
    </location>
</feature>
<evidence type="ECO:0000256" key="3">
    <source>
        <dbReference type="SAM" id="MobiDB-lite"/>
    </source>
</evidence>
<feature type="region of interest" description="Disordered" evidence="3">
    <location>
        <begin position="458"/>
        <end position="576"/>
    </location>
</feature>
<reference evidence="6" key="1">
    <citation type="journal article" date="2015" name="Genome Announc.">
        <title>Genome sequence of the AIDS-associated pathogen Penicillium marneffei (ATCC18224) and its near taxonomic relative Talaromyces stipitatus (ATCC10500).</title>
        <authorList>
            <person name="Nierman W.C."/>
            <person name="Fedorova-Abrams N.D."/>
            <person name="Andrianopoulos A."/>
        </authorList>
    </citation>
    <scope>NUCLEOTIDE SEQUENCE [LARGE SCALE GENOMIC DNA]</scope>
    <source>
        <strain evidence="6">ATCC 18224 / CBS 334.59 / QM 7333</strain>
    </source>
</reference>
<keyword evidence="2" id="KW-0175">Coiled coil</keyword>
<evidence type="ECO:0000256" key="1">
    <source>
        <dbReference type="ARBA" id="ARBA00023125"/>
    </source>
</evidence>
<feature type="region of interest" description="Disordered" evidence="3">
    <location>
        <begin position="1"/>
        <end position="26"/>
    </location>
</feature>
<feature type="domain" description="HTH CENPB-type" evidence="4">
    <location>
        <begin position="22"/>
        <end position="87"/>
    </location>
</feature>
<keyword evidence="1" id="KW-0238">DNA-binding</keyword>
<dbReference type="EMBL" id="DS995901">
    <property type="protein sequence ID" value="EEA25012.1"/>
    <property type="molecule type" value="Genomic_DNA"/>
</dbReference>
<accession>B6QEV7</accession>
<proteinExistence type="predicted"/>
<sequence>MYGVDPSNLSKRFRGSTGSTEAQYNNQRLLSKEQSRALIKWINQLTKRGLPPTNSMLENFAREISGKEPGKNWASRWIKAHSDEVISRYSEGLDSDGKKADSEYKYALYCELIGRKIEQYNLMPEQIYSMDEKGFMLGVSTKEKRIFTRRKYEQGGYKQHLQDGNQEWVNTIGCICANGSAISPALIYLAKSGNVQDSWLQDFDPSEQRYFFAASESGWTNSDLGYRWLVDVFDKETKSQASRGWRLLILDGHGSYITMRFIEYCDNNKILLAIFPAHPTHTLQPLDDAIFSPLSAAYTEQLRRFINDCQGFTQLTERDLFRLFWASWNATFISKNINSAFKHTGLYPFNPELVMQKFTKKIESKPSPSDSRTSIIPAKDWRRLEKLIKSVIEEVLDQKFLQLNNMVLHLSAENILLENEIERLQRALIHAKKRPNEKKPLLLDLPTENEGGALFLSPSRVQQARDKISQKDEQAAQEQARKDDKKLQQQLTKQAKEVERAKGAQIQQEKREQHEQELAKLAGFQLQKDVTATPKASGRPKNQVSKHAKLKAHPEAHSEDNGGVVRTTNRRVRFRD</sequence>
<dbReference type="STRING" id="441960.B6QEV7"/>
<dbReference type="HOGENOM" id="CLU_013929_6_2_1"/>
<dbReference type="PANTHER" id="PTHR19303:SF74">
    <property type="entry name" value="POGO TRANSPOSABLE ELEMENT WITH KRAB DOMAIN"/>
    <property type="match status" value="1"/>
</dbReference>
<keyword evidence="6" id="KW-1185">Reference proteome</keyword>
<dbReference type="GO" id="GO:0003677">
    <property type="term" value="F:DNA binding"/>
    <property type="evidence" value="ECO:0007669"/>
    <property type="project" value="UniProtKB-KW"/>
</dbReference>
<dbReference type="InterPro" id="IPR050863">
    <property type="entry name" value="CenT-Element_Derived"/>
</dbReference>